<dbReference type="EMBL" id="JH159155">
    <property type="protein sequence ID" value="EGZ15904.1"/>
    <property type="molecule type" value="Genomic_DNA"/>
</dbReference>
<evidence type="ECO:0000256" key="1">
    <source>
        <dbReference type="SAM" id="MobiDB-lite"/>
    </source>
</evidence>
<feature type="domain" description="Jacalin-type lectin" evidence="2">
    <location>
        <begin position="238"/>
        <end position="342"/>
    </location>
</feature>
<sequence length="438" mass="45890">MLDFSDQASVVSGQTVTSITIRAGDRAWGYRHLQLRHSHMEEMAEPTTLSLAEGENINYIEAHWGEKDGHTRVFYLNFGTSAGNSVSGGSQTDSKGSVSAPEGYQLGGFFRRDGDEIDTLGAIWSSIQAADDTPGTVAPTDILDSTAGSASAAAPPATSEPAPTATSGSSPMSAPASATGSGSAPAPAPAAPSSPKSSAGSGSAAPVAPAPSGSSGSSAPAPSGPAVRLSETFGGPHGNEFTDQAAATSGQTITSLSVRGAARIDGLTLEVSGPKPQTFTHGGTGGDPYTLKLGEGEFITSMEAHWGTQTDEKGSVTAPDGYQLGGFFGRDGDEIDLLGVAQERQPVRQWTCRTKTLYSVTPHGNAFSDIDSIKFLQTVSSITIRSDKRVDAITLQVLALKLYDHRELKLYDHRELKQHDQRDWFVSSTTYWLHDAQR</sequence>
<dbReference type="InterPro" id="IPR036404">
    <property type="entry name" value="Jacalin-like_lectin_dom_sf"/>
</dbReference>
<feature type="compositionally biased region" description="Low complexity" evidence="1">
    <location>
        <begin position="193"/>
        <end position="226"/>
    </location>
</feature>
<dbReference type="SMR" id="G4ZKG2"/>
<evidence type="ECO:0000313" key="4">
    <source>
        <dbReference type="Proteomes" id="UP000002640"/>
    </source>
</evidence>
<dbReference type="Pfam" id="PF01419">
    <property type="entry name" value="Jacalin"/>
    <property type="match status" value="2"/>
</dbReference>
<organism evidence="3 4">
    <name type="scientific">Phytophthora sojae (strain P6497)</name>
    <name type="common">Soybean stem and root rot agent</name>
    <name type="synonym">Phytophthora megasperma f. sp. glycines</name>
    <dbReference type="NCBI Taxonomy" id="1094619"/>
    <lineage>
        <taxon>Eukaryota</taxon>
        <taxon>Sar</taxon>
        <taxon>Stramenopiles</taxon>
        <taxon>Oomycota</taxon>
        <taxon>Peronosporomycetes</taxon>
        <taxon>Peronosporales</taxon>
        <taxon>Peronosporaceae</taxon>
        <taxon>Phytophthora</taxon>
    </lineage>
</organism>
<evidence type="ECO:0000313" key="3">
    <source>
        <dbReference type="EMBL" id="EGZ15904.1"/>
    </source>
</evidence>
<dbReference type="Gene3D" id="2.100.10.30">
    <property type="entry name" value="Jacalin-like lectin domain"/>
    <property type="match status" value="2"/>
</dbReference>
<feature type="compositionally biased region" description="Low complexity" evidence="1">
    <location>
        <begin position="145"/>
        <end position="185"/>
    </location>
</feature>
<proteinExistence type="predicted"/>
<evidence type="ECO:0000259" key="2">
    <source>
        <dbReference type="SMART" id="SM00915"/>
    </source>
</evidence>
<dbReference type="InParanoid" id="G4ZKG2"/>
<name>G4ZKG2_PHYSP</name>
<dbReference type="GeneID" id="20646753"/>
<feature type="region of interest" description="Disordered" evidence="1">
    <location>
        <begin position="131"/>
        <end position="243"/>
    </location>
</feature>
<dbReference type="Proteomes" id="UP000002640">
    <property type="component" value="Unassembled WGS sequence"/>
</dbReference>
<dbReference type="InterPro" id="IPR001229">
    <property type="entry name" value="Jacalin-like_lectin_dom"/>
</dbReference>
<keyword evidence="4" id="KW-1185">Reference proteome</keyword>
<accession>G4ZKG2</accession>
<dbReference type="SMART" id="SM00915">
    <property type="entry name" value="Jacalin"/>
    <property type="match status" value="1"/>
</dbReference>
<dbReference type="RefSeq" id="XP_009529653.1">
    <property type="nucleotide sequence ID" value="XM_009531358.1"/>
</dbReference>
<gene>
    <name evidence="3" type="ORF">PHYSODRAFT_334110</name>
</gene>
<dbReference type="AlphaFoldDB" id="G4ZKG2"/>
<reference evidence="3 4" key="1">
    <citation type="journal article" date="2006" name="Science">
        <title>Phytophthora genome sequences uncover evolutionary origins and mechanisms of pathogenesis.</title>
        <authorList>
            <person name="Tyler B.M."/>
            <person name="Tripathy S."/>
            <person name="Zhang X."/>
            <person name="Dehal P."/>
            <person name="Jiang R.H."/>
            <person name="Aerts A."/>
            <person name="Arredondo F.D."/>
            <person name="Baxter L."/>
            <person name="Bensasson D."/>
            <person name="Beynon J.L."/>
            <person name="Chapman J."/>
            <person name="Damasceno C.M."/>
            <person name="Dorrance A.E."/>
            <person name="Dou D."/>
            <person name="Dickerman A.W."/>
            <person name="Dubchak I.L."/>
            <person name="Garbelotto M."/>
            <person name="Gijzen M."/>
            <person name="Gordon S.G."/>
            <person name="Govers F."/>
            <person name="Grunwald N.J."/>
            <person name="Huang W."/>
            <person name="Ivors K.L."/>
            <person name="Jones R.W."/>
            <person name="Kamoun S."/>
            <person name="Krampis K."/>
            <person name="Lamour K.H."/>
            <person name="Lee M.K."/>
            <person name="McDonald W.H."/>
            <person name="Medina M."/>
            <person name="Meijer H.J."/>
            <person name="Nordberg E.K."/>
            <person name="Maclean D.J."/>
            <person name="Ospina-Giraldo M.D."/>
            <person name="Morris P.F."/>
            <person name="Phuntumart V."/>
            <person name="Putnam N.H."/>
            <person name="Rash S."/>
            <person name="Rose J.K."/>
            <person name="Sakihama Y."/>
            <person name="Salamov A.A."/>
            <person name="Savidor A."/>
            <person name="Scheuring C.F."/>
            <person name="Smith B.M."/>
            <person name="Sobral B.W."/>
            <person name="Terry A."/>
            <person name="Torto-Alalibo T.A."/>
            <person name="Win J."/>
            <person name="Xu Z."/>
            <person name="Zhang H."/>
            <person name="Grigoriev I.V."/>
            <person name="Rokhsar D.S."/>
            <person name="Boore J.L."/>
        </authorList>
    </citation>
    <scope>NUCLEOTIDE SEQUENCE [LARGE SCALE GENOMIC DNA]</scope>
    <source>
        <strain evidence="3 4">P6497</strain>
    </source>
</reference>
<dbReference type="KEGG" id="psoj:PHYSODRAFT_334110"/>
<protein>
    <recommendedName>
        <fullName evidence="2">Jacalin-type lectin domain-containing protein</fullName>
    </recommendedName>
</protein>
<dbReference type="SUPFAM" id="SSF51101">
    <property type="entry name" value="Mannose-binding lectins"/>
    <property type="match status" value="2"/>
</dbReference>